<evidence type="ECO:0000256" key="1">
    <source>
        <dbReference type="SAM" id="MobiDB-lite"/>
    </source>
</evidence>
<accession>A0A6A4SUM0</accession>
<reference evidence="2 3" key="1">
    <citation type="submission" date="2019-06" db="EMBL/GenBank/DDBJ databases">
        <title>Draft genomes of female and male turbot (Scophthalmus maximus).</title>
        <authorList>
            <person name="Xu H."/>
            <person name="Xu X.-W."/>
            <person name="Shao C."/>
            <person name="Chen S."/>
        </authorList>
    </citation>
    <scope>NUCLEOTIDE SEQUENCE [LARGE SCALE GENOMIC DNA]</scope>
    <source>
        <strain evidence="2">Ysfricsl-2016a</strain>
        <tissue evidence="2">Blood</tissue>
    </source>
</reference>
<gene>
    <name evidence="2" type="ORF">F2P81_010031</name>
</gene>
<dbReference type="AlphaFoldDB" id="A0A6A4SUM0"/>
<evidence type="ECO:0000313" key="3">
    <source>
        <dbReference type="Proteomes" id="UP000438429"/>
    </source>
</evidence>
<feature type="region of interest" description="Disordered" evidence="1">
    <location>
        <begin position="61"/>
        <end position="135"/>
    </location>
</feature>
<proteinExistence type="predicted"/>
<feature type="compositionally biased region" description="Polar residues" evidence="1">
    <location>
        <begin position="74"/>
        <end position="84"/>
    </location>
</feature>
<feature type="region of interest" description="Disordered" evidence="1">
    <location>
        <begin position="1"/>
        <end position="23"/>
    </location>
</feature>
<evidence type="ECO:0000313" key="2">
    <source>
        <dbReference type="EMBL" id="KAF0037157.1"/>
    </source>
</evidence>
<dbReference type="EMBL" id="VEVO01000009">
    <property type="protein sequence ID" value="KAF0037157.1"/>
    <property type="molecule type" value="Genomic_DNA"/>
</dbReference>
<protein>
    <submittedName>
        <fullName evidence="2">Uncharacterized protein</fullName>
    </submittedName>
</protein>
<organism evidence="2 3">
    <name type="scientific">Scophthalmus maximus</name>
    <name type="common">Turbot</name>
    <name type="synonym">Psetta maxima</name>
    <dbReference type="NCBI Taxonomy" id="52904"/>
    <lineage>
        <taxon>Eukaryota</taxon>
        <taxon>Metazoa</taxon>
        <taxon>Chordata</taxon>
        <taxon>Craniata</taxon>
        <taxon>Vertebrata</taxon>
        <taxon>Euteleostomi</taxon>
        <taxon>Actinopterygii</taxon>
        <taxon>Neopterygii</taxon>
        <taxon>Teleostei</taxon>
        <taxon>Neoteleostei</taxon>
        <taxon>Acanthomorphata</taxon>
        <taxon>Carangaria</taxon>
        <taxon>Pleuronectiformes</taxon>
        <taxon>Pleuronectoidei</taxon>
        <taxon>Scophthalmidae</taxon>
        <taxon>Scophthalmus</taxon>
    </lineage>
</organism>
<sequence length="154" mass="17078">MSESSKSSKFTASCRGNKPQSRGFPCCRRPGCGCLDDDTVCIQGTPGSLSSRSRELKALGAVSSGKQFGHKKNSFNTRQNSRGSAATDALDRRSSCGSSERRRRRPRAPTVVGLLKRREKRKEKSDDDDDGDTVRCSRRQARRERILGLRVNEL</sequence>
<dbReference type="Proteomes" id="UP000438429">
    <property type="component" value="Unassembled WGS sequence"/>
</dbReference>
<name>A0A6A4SUM0_SCOMX</name>
<comment type="caution">
    <text evidence="2">The sequence shown here is derived from an EMBL/GenBank/DDBJ whole genome shotgun (WGS) entry which is preliminary data.</text>
</comment>